<dbReference type="EMBL" id="CP049228">
    <property type="protein sequence ID" value="QIH23619.1"/>
    <property type="molecule type" value="Genomic_DNA"/>
</dbReference>
<dbReference type="RefSeq" id="WP_006738120.1">
    <property type="nucleotide sequence ID" value="NZ_CP049228.1"/>
</dbReference>
<evidence type="ECO:0000313" key="2">
    <source>
        <dbReference type="Proteomes" id="UP000501676"/>
    </source>
</evidence>
<dbReference type="Proteomes" id="UP000501676">
    <property type="component" value="Chromosome"/>
</dbReference>
<dbReference type="InterPro" id="IPR028082">
    <property type="entry name" value="Peripla_BP_I"/>
</dbReference>
<dbReference type="Gene3D" id="3.40.50.2300">
    <property type="match status" value="2"/>
</dbReference>
<evidence type="ECO:0000313" key="1">
    <source>
        <dbReference type="EMBL" id="QIH23619.1"/>
    </source>
</evidence>
<reference evidence="1 2" key="1">
    <citation type="submission" date="2020-02" db="EMBL/GenBank/DDBJ databases">
        <title>Complete genome sequences of six Lactobacillus iners strains isolated from the human vagina.</title>
        <authorList>
            <person name="France M.T."/>
            <person name="Rutt L."/>
            <person name="Narina S."/>
            <person name="Arbaugh S."/>
            <person name="Humphrys M.S."/>
            <person name="Ma B."/>
            <person name="Hayward M.R."/>
            <person name="Relman D."/>
            <person name="Kwon D.S."/>
            <person name="Ravel J."/>
        </authorList>
    </citation>
    <scope>NUCLEOTIDE SEQUENCE [LARGE SCALE GENOMIC DNA]</scope>
    <source>
        <strain evidence="1 2">C0210C1</strain>
    </source>
</reference>
<protein>
    <submittedName>
        <fullName evidence="1">ABC transporter substrate-binding protein</fullName>
    </submittedName>
</protein>
<dbReference type="SUPFAM" id="SSF53822">
    <property type="entry name" value="Periplasmic binding protein-like I"/>
    <property type="match status" value="1"/>
</dbReference>
<sequence>MKRLYTLVAILLIILSVAFVNQKTQSKPKHNMPVVGVLTLLHHPALDQIYDGFVKEMAKQGYHKDKNYKLEYQNAQGDQSNLEIMSKKLVNMSPDILVGITTPASQSLAHATSSIPIVLGAVTNPKKAGLVANNDHPNTNISGVSDQAPVEEQLKLVKKLMPKNAKVGIIYTSNDSSAVTEHDLFVKIAKKYHVNLKSYSIANSNDLNQVSQKMLNEVDAVIVPTDNTIAGAMQTLVKNADAVRKPIFPAVDTMVKQGGLATYGINQNYLGVLIARLVVDILKGKKKIATTPIQYVRHGIPILNLKKANQLGIKIPVDFLKECIKEGEVFE</sequence>
<dbReference type="Pfam" id="PF04392">
    <property type="entry name" value="ABC_sub_bind"/>
    <property type="match status" value="1"/>
</dbReference>
<dbReference type="PANTHER" id="PTHR35271:SF1">
    <property type="entry name" value="ABC TRANSPORTER, SUBSTRATE-BINDING LIPOPROTEIN"/>
    <property type="match status" value="1"/>
</dbReference>
<dbReference type="NCBIfam" id="NF041285">
    <property type="entry name" value="ABC_SBP_TrpX"/>
    <property type="match status" value="1"/>
</dbReference>
<organism evidence="1 2">
    <name type="scientific">Lactobacillus iners</name>
    <dbReference type="NCBI Taxonomy" id="147802"/>
    <lineage>
        <taxon>Bacteria</taxon>
        <taxon>Bacillati</taxon>
        <taxon>Bacillota</taxon>
        <taxon>Bacilli</taxon>
        <taxon>Lactobacillales</taxon>
        <taxon>Lactobacillaceae</taxon>
        <taxon>Lactobacillus</taxon>
    </lineage>
</organism>
<dbReference type="PANTHER" id="PTHR35271">
    <property type="entry name" value="ABC TRANSPORTER, SUBSTRATE-BINDING LIPOPROTEIN-RELATED"/>
    <property type="match status" value="1"/>
</dbReference>
<accession>A0A6G7B8G8</accession>
<name>A0A6G7B8G8_9LACO</name>
<dbReference type="AlphaFoldDB" id="A0A6G7B8G8"/>
<dbReference type="InterPro" id="IPR007487">
    <property type="entry name" value="ABC_transpt-TYRBP-like"/>
</dbReference>
<dbReference type="CDD" id="cd06325">
    <property type="entry name" value="PBP1_ABC_unchar_transporter"/>
    <property type="match status" value="1"/>
</dbReference>
<proteinExistence type="predicted"/>
<gene>
    <name evidence="1" type="ORF">G6Z83_02570</name>
</gene>
<dbReference type="InterPro" id="IPR047776">
    <property type="entry name" value="ABC_SBP_TrpX-like"/>
</dbReference>